<evidence type="ECO:0000313" key="1">
    <source>
        <dbReference type="EMBL" id="RRO18152.1"/>
    </source>
</evidence>
<evidence type="ECO:0000313" key="2">
    <source>
        <dbReference type="Proteomes" id="UP000274515"/>
    </source>
</evidence>
<sequence length="145" mass="16426">MRAVARWKARGYRVEVEERRQVGACGATAYGTVKRFFASHPRRTLHRFLDDLHKPRGGSVVVAASTVDMPDVEPADQFTDLVDAHGTGNVLVLPEEFQTYRVRFTGHRYDSWLEDTLATHIQVEPAGGREPGLFTTTEVMRLARW</sequence>
<name>A0A3R8VIB9_9PSEU</name>
<protein>
    <submittedName>
        <fullName evidence="1">Uncharacterized protein</fullName>
    </submittedName>
</protein>
<dbReference type="EMBL" id="RSAA01000007">
    <property type="protein sequence ID" value="RRO18152.1"/>
    <property type="molecule type" value="Genomic_DNA"/>
</dbReference>
<dbReference type="AlphaFoldDB" id="A0A3R8VIB9"/>
<proteinExistence type="predicted"/>
<keyword evidence="2" id="KW-1185">Reference proteome</keyword>
<gene>
    <name evidence="1" type="ORF">EIL87_07840</name>
</gene>
<accession>A0A3R8VIB9</accession>
<dbReference type="Proteomes" id="UP000274515">
    <property type="component" value="Unassembled WGS sequence"/>
</dbReference>
<comment type="caution">
    <text evidence="1">The sequence shown here is derived from an EMBL/GenBank/DDBJ whole genome shotgun (WGS) entry which is preliminary data.</text>
</comment>
<dbReference type="OrthoDB" id="3684512at2"/>
<reference evidence="1 2" key="1">
    <citation type="submission" date="2018-11" db="EMBL/GenBank/DDBJ databases">
        <title>Saccharopolyspora rhizosphaerae sp. nov., an actinomycete isolated from rhizosphere soil in Thailand.</title>
        <authorList>
            <person name="Intra B."/>
            <person name="Euanorasetr J."/>
            <person name="Take A."/>
            <person name="Inahashi Y."/>
            <person name="Mori M."/>
            <person name="Panbangred W."/>
            <person name="Matsumoto A."/>
        </authorList>
    </citation>
    <scope>NUCLEOTIDE SEQUENCE [LARGE SCALE GENOMIC DNA]</scope>
    <source>
        <strain evidence="1 2">H219</strain>
    </source>
</reference>
<dbReference type="RefSeq" id="WP_125089505.1">
    <property type="nucleotide sequence ID" value="NZ_RSAA01000007.1"/>
</dbReference>
<organism evidence="1 2">
    <name type="scientific">Saccharopolyspora rhizosphaerae</name>
    <dbReference type="NCBI Taxonomy" id="2492662"/>
    <lineage>
        <taxon>Bacteria</taxon>
        <taxon>Bacillati</taxon>
        <taxon>Actinomycetota</taxon>
        <taxon>Actinomycetes</taxon>
        <taxon>Pseudonocardiales</taxon>
        <taxon>Pseudonocardiaceae</taxon>
        <taxon>Saccharopolyspora</taxon>
    </lineage>
</organism>